<dbReference type="EMBL" id="RKMH01000004">
    <property type="protein sequence ID" value="RPA64931.1"/>
    <property type="molecule type" value="Genomic_DNA"/>
</dbReference>
<dbReference type="GO" id="GO:0003677">
    <property type="term" value="F:DNA binding"/>
    <property type="evidence" value="ECO:0007669"/>
    <property type="project" value="UniProtKB-UniRule"/>
</dbReference>
<organism evidence="4 5">
    <name type="scientific">Gordonia oryzae</name>
    <dbReference type="NCBI Taxonomy" id="2487349"/>
    <lineage>
        <taxon>Bacteria</taxon>
        <taxon>Bacillati</taxon>
        <taxon>Actinomycetota</taxon>
        <taxon>Actinomycetes</taxon>
        <taxon>Mycobacteriales</taxon>
        <taxon>Gordoniaceae</taxon>
        <taxon>Gordonia</taxon>
    </lineage>
</organism>
<keyword evidence="1 2" id="KW-0238">DNA-binding</keyword>
<dbReference type="Proteomes" id="UP000267536">
    <property type="component" value="Unassembled WGS sequence"/>
</dbReference>
<protein>
    <submittedName>
        <fullName evidence="4">TetR/AcrR family transcriptional regulator</fullName>
    </submittedName>
</protein>
<keyword evidence="5" id="KW-1185">Reference proteome</keyword>
<dbReference type="Pfam" id="PF00440">
    <property type="entry name" value="TetR_N"/>
    <property type="match status" value="1"/>
</dbReference>
<accession>A0A3N4H0R0</accession>
<dbReference type="SUPFAM" id="SSF46689">
    <property type="entry name" value="Homeodomain-like"/>
    <property type="match status" value="1"/>
</dbReference>
<dbReference type="InterPro" id="IPR009057">
    <property type="entry name" value="Homeodomain-like_sf"/>
</dbReference>
<dbReference type="OrthoDB" id="4802216at2"/>
<comment type="caution">
    <text evidence="4">The sequence shown here is derived from an EMBL/GenBank/DDBJ whole genome shotgun (WGS) entry which is preliminary data.</text>
</comment>
<dbReference type="InterPro" id="IPR001647">
    <property type="entry name" value="HTH_TetR"/>
</dbReference>
<dbReference type="AlphaFoldDB" id="A0A3N4H0R0"/>
<gene>
    <name evidence="4" type="ORF">EF294_06355</name>
</gene>
<feature type="domain" description="HTH tetR-type" evidence="3">
    <location>
        <begin position="1"/>
        <end position="54"/>
    </location>
</feature>
<dbReference type="Gene3D" id="1.10.357.10">
    <property type="entry name" value="Tetracycline Repressor, domain 2"/>
    <property type="match status" value="1"/>
</dbReference>
<dbReference type="PROSITE" id="PS50977">
    <property type="entry name" value="HTH_TETR_2"/>
    <property type="match status" value="1"/>
</dbReference>
<evidence type="ECO:0000313" key="5">
    <source>
        <dbReference type="Proteomes" id="UP000267536"/>
    </source>
</evidence>
<evidence type="ECO:0000259" key="3">
    <source>
        <dbReference type="PROSITE" id="PS50977"/>
    </source>
</evidence>
<feature type="DNA-binding region" description="H-T-H motif" evidence="2">
    <location>
        <begin position="17"/>
        <end position="36"/>
    </location>
</feature>
<name>A0A3N4H0R0_9ACTN</name>
<proteinExistence type="predicted"/>
<evidence type="ECO:0000313" key="4">
    <source>
        <dbReference type="EMBL" id="RPA64931.1"/>
    </source>
</evidence>
<evidence type="ECO:0000256" key="1">
    <source>
        <dbReference type="ARBA" id="ARBA00023125"/>
    </source>
</evidence>
<reference evidence="4 5" key="1">
    <citation type="submission" date="2018-11" db="EMBL/GenBank/DDBJ databases">
        <title>Draft genome sequence of Gordonia sp. RS15-1S isolated from rice stems.</title>
        <authorList>
            <person name="Muangham S."/>
        </authorList>
    </citation>
    <scope>NUCLEOTIDE SEQUENCE [LARGE SCALE GENOMIC DNA]</scope>
    <source>
        <strain evidence="4 5">RS15-1S</strain>
    </source>
</reference>
<sequence length="199" mass="21354">MDAGLQLFGELGYPAVTVKRLCDEAGLTQRYFYESFADRPALLIAVYERCVEVTRTATVGAAAGYVLHPAGVAPDAVRAAARDTLGAFLATLTGDPRRARVMLVEVVGVDPAVESTRLRAIHDWANLILVLAMGEREVSSAQHLAAVGLVGAVTQLLVDWYFTNVAPDPVDIGAAPTDLDVMLDVCVDMFAATYDQLMR</sequence>
<evidence type="ECO:0000256" key="2">
    <source>
        <dbReference type="PROSITE-ProRule" id="PRU00335"/>
    </source>
</evidence>